<feature type="chain" id="PRO_5015607290" evidence="1">
    <location>
        <begin position="27"/>
        <end position="168"/>
    </location>
</feature>
<dbReference type="InterPro" id="IPR021557">
    <property type="entry name" value="DUF3016"/>
</dbReference>
<comment type="caution">
    <text evidence="2">The sequence shown here is derived from an EMBL/GenBank/DDBJ whole genome shotgun (WGS) entry which is preliminary data.</text>
</comment>
<dbReference type="AlphaFoldDB" id="A0A2U2HM04"/>
<evidence type="ECO:0000256" key="1">
    <source>
        <dbReference type="SAM" id="SignalP"/>
    </source>
</evidence>
<dbReference type="Proteomes" id="UP000241421">
    <property type="component" value="Unassembled WGS sequence"/>
</dbReference>
<reference evidence="2 3" key="1">
    <citation type="submission" date="2018-04" db="EMBL/GenBank/DDBJ databases">
        <title>Massilia violaceinigra sp. nov., a novel purple-pigmented bacterium isolated from Tianshan glacier, Xinjiang, China.</title>
        <authorList>
            <person name="Wang H."/>
        </authorList>
    </citation>
    <scope>NUCLEOTIDE SEQUENCE [LARGE SCALE GENOMIC DNA]</scope>
    <source>
        <strain evidence="2 3">B448-2</strain>
    </source>
</reference>
<dbReference type="Pfam" id="PF11454">
    <property type="entry name" value="DUF3016"/>
    <property type="match status" value="1"/>
</dbReference>
<proteinExistence type="predicted"/>
<sequence length="168" mass="18719">MKTLKSLSRCLAGAGVLLFAAGSASAGVAVEYKNANDFFDVPKAADERARVLTGMTKHFEKLGASLPAGQQLDVEVLDIDLAGRVEPRYGHGEDVRILRGGSDWPSMQVRYTLRSGEQVLASGEGKLRNMMYSQRSNRYKRDDALRYEKQMIDEWFTEISSEKKIVAR</sequence>
<evidence type="ECO:0000313" key="3">
    <source>
        <dbReference type="Proteomes" id="UP000241421"/>
    </source>
</evidence>
<protein>
    <submittedName>
        <fullName evidence="2">DUF3016 domain-containing protein</fullName>
    </submittedName>
</protein>
<feature type="signal peptide" evidence="1">
    <location>
        <begin position="1"/>
        <end position="26"/>
    </location>
</feature>
<name>A0A2U2HM04_9BURK</name>
<keyword evidence="1" id="KW-0732">Signal</keyword>
<gene>
    <name evidence="2" type="ORF">C7C56_011565</name>
</gene>
<accession>A0A2U2HM04</accession>
<dbReference type="OrthoDB" id="195620at2"/>
<dbReference type="EMBL" id="PXWF02000191">
    <property type="protein sequence ID" value="PWF48466.1"/>
    <property type="molecule type" value="Genomic_DNA"/>
</dbReference>
<evidence type="ECO:0000313" key="2">
    <source>
        <dbReference type="EMBL" id="PWF48466.1"/>
    </source>
</evidence>
<keyword evidence="3" id="KW-1185">Reference proteome</keyword>
<organism evidence="2 3">
    <name type="scientific">Massilia glaciei</name>
    <dbReference type="NCBI Taxonomy" id="1524097"/>
    <lineage>
        <taxon>Bacteria</taxon>
        <taxon>Pseudomonadati</taxon>
        <taxon>Pseudomonadota</taxon>
        <taxon>Betaproteobacteria</taxon>
        <taxon>Burkholderiales</taxon>
        <taxon>Oxalobacteraceae</taxon>
        <taxon>Telluria group</taxon>
        <taxon>Massilia</taxon>
    </lineage>
</organism>
<dbReference type="RefSeq" id="WP_106757553.1">
    <property type="nucleotide sequence ID" value="NZ_PXWF02000191.1"/>
</dbReference>